<feature type="compositionally biased region" description="Polar residues" evidence="1">
    <location>
        <begin position="64"/>
        <end position="77"/>
    </location>
</feature>
<feature type="compositionally biased region" description="Low complexity" evidence="1">
    <location>
        <begin position="21"/>
        <end position="41"/>
    </location>
</feature>
<dbReference type="RefSeq" id="XP_035346274.1">
    <property type="nucleotide sequence ID" value="XM_035490381.1"/>
</dbReference>
<protein>
    <submittedName>
        <fullName evidence="2">Uncharacterized protein</fullName>
    </submittedName>
</protein>
<evidence type="ECO:0000313" key="2">
    <source>
        <dbReference type="EMBL" id="QKX60097.1"/>
    </source>
</evidence>
<evidence type="ECO:0000256" key="1">
    <source>
        <dbReference type="SAM" id="MobiDB-lite"/>
    </source>
</evidence>
<feature type="region of interest" description="Disordered" evidence="1">
    <location>
        <begin position="1"/>
        <end position="140"/>
    </location>
</feature>
<gene>
    <name evidence="2" type="ORF">TRUGW13939_07239</name>
</gene>
<dbReference type="OrthoDB" id="4188844at2759"/>
<feature type="compositionally biased region" description="Acidic residues" evidence="1">
    <location>
        <begin position="102"/>
        <end position="114"/>
    </location>
</feature>
<feature type="compositionally biased region" description="Low complexity" evidence="1">
    <location>
        <begin position="51"/>
        <end position="63"/>
    </location>
</feature>
<name>A0A7H8R1M1_TALRU</name>
<dbReference type="AlphaFoldDB" id="A0A7H8R1M1"/>
<organism evidence="2 3">
    <name type="scientific">Talaromyces rugulosus</name>
    <name type="common">Penicillium rugulosum</name>
    <dbReference type="NCBI Taxonomy" id="121627"/>
    <lineage>
        <taxon>Eukaryota</taxon>
        <taxon>Fungi</taxon>
        <taxon>Dikarya</taxon>
        <taxon>Ascomycota</taxon>
        <taxon>Pezizomycotina</taxon>
        <taxon>Eurotiomycetes</taxon>
        <taxon>Eurotiomycetidae</taxon>
        <taxon>Eurotiales</taxon>
        <taxon>Trichocomaceae</taxon>
        <taxon>Talaromyces</taxon>
        <taxon>Talaromyces sect. Islandici</taxon>
    </lineage>
</organism>
<sequence length="197" mass="20915">MPPTRRNLFQSHLTRRPTPGAASTSTSVSHSSNNNSTASTSVPNDALSDGASQSAAIQSTASSRETSVLMSTSTDNNGGDIIARDKNGNFQLDIPVLPPLPPDEEADEETMEGIEEGRPSGGSGSSGANASGVDSEIGGRDKEKFEANLIEMVQRSRGRHLSTEPEILNLIQQSLRAKVASLDEDNWMFEVEDDSLA</sequence>
<dbReference type="Proteomes" id="UP000509510">
    <property type="component" value="Chromosome IV"/>
</dbReference>
<evidence type="ECO:0000313" key="3">
    <source>
        <dbReference type="Proteomes" id="UP000509510"/>
    </source>
</evidence>
<dbReference type="GeneID" id="55994732"/>
<dbReference type="EMBL" id="CP055901">
    <property type="protein sequence ID" value="QKX60097.1"/>
    <property type="molecule type" value="Genomic_DNA"/>
</dbReference>
<reference evidence="3" key="1">
    <citation type="submission" date="2020-06" db="EMBL/GenBank/DDBJ databases">
        <title>A chromosome-scale genome assembly of Talaromyces rugulosus W13939.</title>
        <authorList>
            <person name="Wang B."/>
            <person name="Guo L."/>
            <person name="Ye K."/>
            <person name="Wang L."/>
        </authorList>
    </citation>
    <scope>NUCLEOTIDE SEQUENCE [LARGE SCALE GENOMIC DNA]</scope>
    <source>
        <strain evidence="3">W13939</strain>
    </source>
</reference>
<keyword evidence="3" id="KW-1185">Reference proteome</keyword>
<proteinExistence type="predicted"/>
<dbReference type="KEGG" id="trg:TRUGW13939_07239"/>
<accession>A0A7H8R1M1</accession>